<keyword evidence="4 6" id="KW-1133">Transmembrane helix</keyword>
<feature type="transmembrane region" description="Helical" evidence="6">
    <location>
        <begin position="449"/>
        <end position="469"/>
    </location>
</feature>
<organism evidence="8 9">
    <name type="scientific">Ceratodon purpureus</name>
    <name type="common">Fire moss</name>
    <name type="synonym">Dicranum purpureum</name>
    <dbReference type="NCBI Taxonomy" id="3225"/>
    <lineage>
        <taxon>Eukaryota</taxon>
        <taxon>Viridiplantae</taxon>
        <taxon>Streptophyta</taxon>
        <taxon>Embryophyta</taxon>
        <taxon>Bryophyta</taxon>
        <taxon>Bryophytina</taxon>
        <taxon>Bryopsida</taxon>
        <taxon>Dicranidae</taxon>
        <taxon>Pseudoditrichales</taxon>
        <taxon>Ditrichaceae</taxon>
        <taxon>Ceratodon</taxon>
    </lineage>
</organism>
<dbReference type="GO" id="GO:0016567">
    <property type="term" value="P:protein ubiquitination"/>
    <property type="evidence" value="ECO:0007669"/>
    <property type="project" value="TreeGrafter"/>
</dbReference>
<feature type="transmembrane region" description="Helical" evidence="6">
    <location>
        <begin position="303"/>
        <end position="322"/>
    </location>
</feature>
<accession>A0A8T0IPP8</accession>
<comment type="subcellular location">
    <subcellularLocation>
        <location evidence="1">Membrane</location>
        <topology evidence="1">Multi-pass membrane protein</topology>
    </subcellularLocation>
</comment>
<dbReference type="PANTHER" id="PTHR14255:SF3">
    <property type="entry name" value="SULFITE EXPORTER TAUE_SAFE FAMILY PROTEIN 5-RELATED"/>
    <property type="match status" value="1"/>
</dbReference>
<dbReference type="GO" id="GO:0016020">
    <property type="term" value="C:membrane"/>
    <property type="evidence" value="ECO:0007669"/>
    <property type="project" value="UniProtKB-SubCell"/>
</dbReference>
<evidence type="ECO:0000256" key="1">
    <source>
        <dbReference type="ARBA" id="ARBA00004141"/>
    </source>
</evidence>
<dbReference type="Pfam" id="PF01925">
    <property type="entry name" value="TauE"/>
    <property type="match status" value="1"/>
</dbReference>
<dbReference type="InterPro" id="IPR002781">
    <property type="entry name" value="TM_pro_TauE-like"/>
</dbReference>
<evidence type="ECO:0000313" key="9">
    <source>
        <dbReference type="Proteomes" id="UP000822688"/>
    </source>
</evidence>
<evidence type="ECO:0000313" key="8">
    <source>
        <dbReference type="EMBL" id="KAG0584985.1"/>
    </source>
</evidence>
<feature type="transmembrane region" description="Helical" evidence="6">
    <location>
        <begin position="419"/>
        <end position="443"/>
    </location>
</feature>
<sequence length="493" mass="52405">MEVGRVCLAWVVLFFAVVASVSVLVVAESQSERSLVSNSGIAESDNGAVVWNWLTRLEIFEKNSTTWMRSVAPEDGGADWPKLEVNTRVIAAVILSSIGACICAAGGVGGGGLFIPIFNLLLLFDAKTSAALSNIMILGGSLAVLAWNIQQTHPLSPGKPLIDYDVALLLNPNMLLGISIGVFCNIMFPGWLLISVLTVILFYMTNRSVKSGFSRWKKESAAAAKARAKLAAASANAVENGANGLTEPLLAAHPQTSWSTQCPPQKLIKLALVWLLFFAVQIVRGGEGTQGILKVEPCGLAYWLLSSSQLPLALGLTAWIAFQHSSKSHTPVTSESEEEEEVDVLAGAGAYTLFPTMALLAGMLGGMLGIGGGMIINPMLIEVGMHPQVTAATSSFMIFFASSMSVLQFWLLGRIPMDFAMLFGALCFLFSCVGIGVLQAAIVKYGRPSVIVFLVSSVMGLSALLMATFGGLDVWRQYEAGAYMGFHTPCGHS</sequence>
<protein>
    <recommendedName>
        <fullName evidence="10">Sulfite exporter TauE/SafE family protein</fullName>
    </recommendedName>
</protein>
<keyword evidence="3 6" id="KW-0812">Transmembrane</keyword>
<dbReference type="AlphaFoldDB" id="A0A8T0IPP8"/>
<feature type="transmembrane region" description="Helical" evidence="6">
    <location>
        <begin position="174"/>
        <end position="203"/>
    </location>
</feature>
<proteinExistence type="inferred from homology"/>
<evidence type="ECO:0000256" key="4">
    <source>
        <dbReference type="ARBA" id="ARBA00022989"/>
    </source>
</evidence>
<dbReference type="EMBL" id="CM026423">
    <property type="protein sequence ID" value="KAG0584985.1"/>
    <property type="molecule type" value="Genomic_DNA"/>
</dbReference>
<dbReference type="GO" id="GO:0031464">
    <property type="term" value="C:Cul4A-RING E3 ubiquitin ligase complex"/>
    <property type="evidence" value="ECO:0007669"/>
    <property type="project" value="TreeGrafter"/>
</dbReference>
<evidence type="ECO:0000256" key="2">
    <source>
        <dbReference type="ARBA" id="ARBA00009142"/>
    </source>
</evidence>
<evidence type="ECO:0008006" key="10">
    <source>
        <dbReference type="Google" id="ProtNLM"/>
    </source>
</evidence>
<feature type="signal peptide" evidence="7">
    <location>
        <begin position="1"/>
        <end position="20"/>
    </location>
</feature>
<dbReference type="PANTHER" id="PTHR14255">
    <property type="entry name" value="CEREBLON"/>
    <property type="match status" value="1"/>
</dbReference>
<feature type="transmembrane region" description="Helical" evidence="6">
    <location>
        <begin position="358"/>
        <end position="380"/>
    </location>
</feature>
<keyword evidence="9" id="KW-1185">Reference proteome</keyword>
<evidence type="ECO:0000256" key="7">
    <source>
        <dbReference type="SAM" id="SignalP"/>
    </source>
</evidence>
<feature type="transmembrane region" description="Helical" evidence="6">
    <location>
        <begin position="89"/>
        <end position="118"/>
    </location>
</feature>
<feature type="chain" id="PRO_5035880526" description="Sulfite exporter TauE/SafE family protein" evidence="7">
    <location>
        <begin position="21"/>
        <end position="493"/>
    </location>
</feature>
<evidence type="ECO:0000256" key="5">
    <source>
        <dbReference type="ARBA" id="ARBA00023136"/>
    </source>
</evidence>
<feature type="transmembrane region" description="Helical" evidence="6">
    <location>
        <begin position="130"/>
        <end position="149"/>
    </location>
</feature>
<evidence type="ECO:0000256" key="3">
    <source>
        <dbReference type="ARBA" id="ARBA00022692"/>
    </source>
</evidence>
<feature type="transmembrane region" description="Helical" evidence="6">
    <location>
        <begin position="392"/>
        <end position="412"/>
    </location>
</feature>
<keyword evidence="7" id="KW-0732">Signal</keyword>
<gene>
    <name evidence="8" type="ORF">KC19_3G248500</name>
</gene>
<keyword evidence="5 6" id="KW-0472">Membrane</keyword>
<name>A0A8T0IPP8_CERPU</name>
<evidence type="ECO:0000256" key="6">
    <source>
        <dbReference type="SAM" id="Phobius"/>
    </source>
</evidence>
<dbReference type="Proteomes" id="UP000822688">
    <property type="component" value="Chromosome 3"/>
</dbReference>
<comment type="caution">
    <text evidence="8">The sequence shown here is derived from an EMBL/GenBank/DDBJ whole genome shotgun (WGS) entry which is preliminary data.</text>
</comment>
<comment type="similarity">
    <text evidence="2">Belongs to the 4-toluene sulfonate uptake permease (TSUP) (TC 2.A.102) family.</text>
</comment>
<reference evidence="8" key="1">
    <citation type="submission" date="2020-06" db="EMBL/GenBank/DDBJ databases">
        <title>WGS assembly of Ceratodon purpureus strain R40.</title>
        <authorList>
            <person name="Carey S.B."/>
            <person name="Jenkins J."/>
            <person name="Shu S."/>
            <person name="Lovell J.T."/>
            <person name="Sreedasyam A."/>
            <person name="Maumus F."/>
            <person name="Tiley G.P."/>
            <person name="Fernandez-Pozo N."/>
            <person name="Barry K."/>
            <person name="Chen C."/>
            <person name="Wang M."/>
            <person name="Lipzen A."/>
            <person name="Daum C."/>
            <person name="Saski C.A."/>
            <person name="Payton A.C."/>
            <person name="Mcbreen J.C."/>
            <person name="Conrad R.E."/>
            <person name="Kollar L.M."/>
            <person name="Olsson S."/>
            <person name="Huttunen S."/>
            <person name="Landis J.B."/>
            <person name="Wickett N.J."/>
            <person name="Johnson M.G."/>
            <person name="Rensing S.A."/>
            <person name="Grimwood J."/>
            <person name="Schmutz J."/>
            <person name="Mcdaniel S.F."/>
        </authorList>
    </citation>
    <scope>NUCLEOTIDE SEQUENCE</scope>
    <source>
        <strain evidence="8">R40</strain>
    </source>
</reference>